<name>A0A3M5ZGQ3_PSESS</name>
<dbReference type="CDD" id="cd05930">
    <property type="entry name" value="A_NRPS"/>
    <property type="match status" value="1"/>
</dbReference>
<dbReference type="GO" id="GO:0031177">
    <property type="term" value="F:phosphopantetheine binding"/>
    <property type="evidence" value="ECO:0007669"/>
    <property type="project" value="TreeGrafter"/>
</dbReference>
<dbReference type="Gene3D" id="3.30.300.30">
    <property type="match status" value="1"/>
</dbReference>
<dbReference type="GO" id="GO:0044550">
    <property type="term" value="P:secondary metabolite biosynthetic process"/>
    <property type="evidence" value="ECO:0007669"/>
    <property type="project" value="TreeGrafter"/>
</dbReference>
<feature type="domain" description="AMP-dependent synthetase/ligase" evidence="1">
    <location>
        <begin position="16"/>
        <end position="376"/>
    </location>
</feature>
<dbReference type="InterPro" id="IPR042099">
    <property type="entry name" value="ANL_N_sf"/>
</dbReference>
<dbReference type="AlphaFoldDB" id="A0A3M5ZGQ3"/>
<dbReference type="GO" id="GO:0043041">
    <property type="term" value="P:amino acid activation for nonribosomal peptide biosynthetic process"/>
    <property type="evidence" value="ECO:0007669"/>
    <property type="project" value="TreeGrafter"/>
</dbReference>
<evidence type="ECO:0000313" key="3">
    <source>
        <dbReference type="EMBL" id="RMV06257.1"/>
    </source>
</evidence>
<protein>
    <submittedName>
        <fullName evidence="3">Putative amino acid activating enzyme</fullName>
    </submittedName>
</protein>
<dbReference type="Gene3D" id="3.40.50.12780">
    <property type="entry name" value="N-terminal domain of ligase-like"/>
    <property type="match status" value="1"/>
</dbReference>
<accession>A0A3M5ZGQ3</accession>
<reference evidence="3 4" key="1">
    <citation type="submission" date="2018-08" db="EMBL/GenBank/DDBJ databases">
        <title>Recombination of ecologically and evolutionarily significant loci maintains genetic cohesion in the Pseudomonas syringae species complex.</title>
        <authorList>
            <person name="Dillon M."/>
            <person name="Thakur S."/>
            <person name="Almeida R.N.D."/>
            <person name="Weir B.S."/>
            <person name="Guttman D.S."/>
        </authorList>
    </citation>
    <scope>NUCLEOTIDE SEQUENCE [LARGE SCALE GENOMIC DNA]</scope>
    <source>
        <strain evidence="3 4">ICMP 11899</strain>
    </source>
</reference>
<evidence type="ECO:0000259" key="2">
    <source>
        <dbReference type="Pfam" id="PF13193"/>
    </source>
</evidence>
<sequence length="521" mass="57998">MKNPSANMIVTVCDYLERSAKKFPEKVAVQGVRLGHIEAITYAELNTFSDRFSEFLRAQGATRGEFIPFFMFKEVDSIKSIFSILKADCAYVPLDCKSPEGRLLSIIKSCKAKFIIVNERSASLAERVFSAIPTLKIINISEFVSDTAFVFSASLNISVDLAYVLFTSGSTGTPKGVMISHQAIIDYIGWCTETYNITAVDHVSNHAPLYFDNSTFDIYTSMAAGATLHLVPEEFNVMLPRLIDWIEDNRISIFFCVPSILTLMLQTGRLRTERFVELKHLICAGEVLPTTTAKKILGLFPHLQLTNMYGPTEITVDCTYHVIREADVTSSTSIPIGKPRRNMQLMVLTDDGAVTNERGAIGELMVRGSSVSYGYLDNYAKTQEAFVQNPAHSLYPDMVYKTGDRVTIGEEGLYYYCGRLDNQIKHLGYRIELGEIEANALLLDTVLEAVAVYRSSTSMFESAICMAVKTTVPTDVRTLRAALTSVLPPYMIPGHFVFLDSDFPRTPNGKYDRASILGLFV</sequence>
<dbReference type="PROSITE" id="PS00455">
    <property type="entry name" value="AMP_BINDING"/>
    <property type="match status" value="1"/>
</dbReference>
<dbReference type="InterPro" id="IPR045851">
    <property type="entry name" value="AMP-bd_C_sf"/>
</dbReference>
<dbReference type="EMBL" id="RBUM01000588">
    <property type="protein sequence ID" value="RMV06257.1"/>
    <property type="molecule type" value="Genomic_DNA"/>
</dbReference>
<dbReference type="SUPFAM" id="SSF56801">
    <property type="entry name" value="Acetyl-CoA synthetase-like"/>
    <property type="match status" value="1"/>
</dbReference>
<dbReference type="GO" id="GO:0005737">
    <property type="term" value="C:cytoplasm"/>
    <property type="evidence" value="ECO:0007669"/>
    <property type="project" value="TreeGrafter"/>
</dbReference>
<dbReference type="Pfam" id="PF00501">
    <property type="entry name" value="AMP-binding"/>
    <property type="match status" value="1"/>
</dbReference>
<evidence type="ECO:0000259" key="1">
    <source>
        <dbReference type="Pfam" id="PF00501"/>
    </source>
</evidence>
<dbReference type="PANTHER" id="PTHR45527:SF1">
    <property type="entry name" value="FATTY ACID SYNTHASE"/>
    <property type="match status" value="1"/>
</dbReference>
<dbReference type="PANTHER" id="PTHR45527">
    <property type="entry name" value="NONRIBOSOMAL PEPTIDE SYNTHETASE"/>
    <property type="match status" value="1"/>
</dbReference>
<gene>
    <name evidence="3" type="ORF">ALP17_04786</name>
</gene>
<feature type="domain" description="AMP-binding enzyme C-terminal" evidence="2">
    <location>
        <begin position="435"/>
        <end position="510"/>
    </location>
</feature>
<dbReference type="InterPro" id="IPR020845">
    <property type="entry name" value="AMP-binding_CS"/>
</dbReference>
<dbReference type="NCBIfam" id="TIGR01733">
    <property type="entry name" value="AA-adenyl-dom"/>
    <property type="match status" value="1"/>
</dbReference>
<dbReference type="Pfam" id="PF13193">
    <property type="entry name" value="AMP-binding_C"/>
    <property type="match status" value="1"/>
</dbReference>
<organism evidence="3 4">
    <name type="scientific">Pseudomonas savastanoi</name>
    <name type="common">Pseudomonas syringae pv. savastanoi</name>
    <dbReference type="NCBI Taxonomy" id="29438"/>
    <lineage>
        <taxon>Bacteria</taxon>
        <taxon>Pseudomonadati</taxon>
        <taxon>Pseudomonadota</taxon>
        <taxon>Gammaproteobacteria</taxon>
        <taxon>Pseudomonadales</taxon>
        <taxon>Pseudomonadaceae</taxon>
        <taxon>Pseudomonas</taxon>
    </lineage>
</organism>
<dbReference type="InterPro" id="IPR025110">
    <property type="entry name" value="AMP-bd_C"/>
</dbReference>
<dbReference type="Proteomes" id="UP000270795">
    <property type="component" value="Unassembled WGS sequence"/>
</dbReference>
<evidence type="ECO:0000313" key="4">
    <source>
        <dbReference type="Proteomes" id="UP000270795"/>
    </source>
</evidence>
<dbReference type="InterPro" id="IPR000873">
    <property type="entry name" value="AMP-dep_synth/lig_dom"/>
</dbReference>
<comment type="caution">
    <text evidence="3">The sequence shown here is derived from an EMBL/GenBank/DDBJ whole genome shotgun (WGS) entry which is preliminary data.</text>
</comment>
<dbReference type="InterPro" id="IPR010071">
    <property type="entry name" value="AA_adenyl_dom"/>
</dbReference>
<proteinExistence type="predicted"/>